<proteinExistence type="predicted"/>
<dbReference type="SUPFAM" id="SSF56672">
    <property type="entry name" value="DNA/RNA polymerases"/>
    <property type="match status" value="1"/>
</dbReference>
<evidence type="ECO:0000313" key="12">
    <source>
        <dbReference type="Proteomes" id="UP000233551"/>
    </source>
</evidence>
<keyword evidence="7" id="KW-0863">Zinc-finger</keyword>
<dbReference type="PANTHER" id="PTHR35046">
    <property type="entry name" value="ZINC KNUCKLE (CCHC-TYPE) FAMILY PROTEIN"/>
    <property type="match status" value="1"/>
</dbReference>
<dbReference type="CDD" id="cd09274">
    <property type="entry name" value="RNase_HI_RT_Ty3"/>
    <property type="match status" value="1"/>
</dbReference>
<reference evidence="11 12" key="1">
    <citation type="submission" date="2017-11" db="EMBL/GenBank/DDBJ databases">
        <title>De-novo sequencing of pomegranate (Punica granatum L.) genome.</title>
        <authorList>
            <person name="Akparov Z."/>
            <person name="Amiraslanov A."/>
            <person name="Hajiyeva S."/>
            <person name="Abbasov M."/>
            <person name="Kaur K."/>
            <person name="Hamwieh A."/>
            <person name="Solovyev V."/>
            <person name="Salamov A."/>
            <person name="Braich B."/>
            <person name="Kosarev P."/>
            <person name="Mahmoud A."/>
            <person name="Hajiyev E."/>
            <person name="Babayeva S."/>
            <person name="Izzatullayeva V."/>
            <person name="Mammadov A."/>
            <person name="Mammadov A."/>
            <person name="Sharifova S."/>
            <person name="Ojaghi J."/>
            <person name="Eynullazada K."/>
            <person name="Bayramov B."/>
            <person name="Abdulazimova A."/>
            <person name="Shahmuradov I."/>
        </authorList>
    </citation>
    <scope>NUCLEOTIDE SEQUENCE [LARGE SCALE GENOMIC DNA]</scope>
    <source>
        <strain evidence="12">cv. AG2017</strain>
        <tissue evidence="11">Leaf</tissue>
    </source>
</reference>
<dbReference type="Gene3D" id="2.40.70.10">
    <property type="entry name" value="Acid Proteases"/>
    <property type="match status" value="1"/>
</dbReference>
<gene>
    <name evidence="11" type="ORF">CRG98_012852</name>
</gene>
<feature type="compositionally biased region" description="Polar residues" evidence="9">
    <location>
        <begin position="215"/>
        <end position="239"/>
    </location>
</feature>
<dbReference type="Pfam" id="PF24626">
    <property type="entry name" value="SH3_Tf2-1"/>
    <property type="match status" value="1"/>
</dbReference>
<evidence type="ECO:0000256" key="2">
    <source>
        <dbReference type="ARBA" id="ARBA00022695"/>
    </source>
</evidence>
<dbReference type="Pfam" id="PF00078">
    <property type="entry name" value="RVT_1"/>
    <property type="match status" value="1"/>
</dbReference>
<dbReference type="SMART" id="SM00343">
    <property type="entry name" value="ZnF_C2HC"/>
    <property type="match status" value="1"/>
</dbReference>
<evidence type="ECO:0000256" key="5">
    <source>
        <dbReference type="ARBA" id="ARBA00022801"/>
    </source>
</evidence>
<evidence type="ECO:0000256" key="9">
    <source>
        <dbReference type="SAM" id="MobiDB-lite"/>
    </source>
</evidence>
<dbReference type="STRING" id="22663.A0A2I0KG96"/>
<keyword evidence="7" id="KW-0479">Metal-binding</keyword>
<keyword evidence="12" id="KW-1185">Reference proteome</keyword>
<accession>A0A2I0KG96</accession>
<evidence type="ECO:0000256" key="1">
    <source>
        <dbReference type="ARBA" id="ARBA00022679"/>
    </source>
</evidence>
<keyword evidence="5" id="KW-0378">Hydrolase</keyword>
<dbReference type="InterPro" id="IPR021109">
    <property type="entry name" value="Peptidase_aspartic_dom_sf"/>
</dbReference>
<dbReference type="InterPro" id="IPR036875">
    <property type="entry name" value="Znf_CCHC_sf"/>
</dbReference>
<keyword evidence="3" id="KW-0540">Nuclease</keyword>
<dbReference type="GO" id="GO:0004519">
    <property type="term" value="F:endonuclease activity"/>
    <property type="evidence" value="ECO:0007669"/>
    <property type="project" value="UniProtKB-KW"/>
</dbReference>
<dbReference type="Gene3D" id="3.10.20.370">
    <property type="match status" value="1"/>
</dbReference>
<keyword evidence="6" id="KW-0695">RNA-directed DNA polymerase</keyword>
<dbReference type="PROSITE" id="PS50158">
    <property type="entry name" value="ZF_CCHC"/>
    <property type="match status" value="1"/>
</dbReference>
<evidence type="ECO:0000313" key="11">
    <source>
        <dbReference type="EMBL" id="PKI66846.1"/>
    </source>
</evidence>
<name>A0A2I0KG96_PUNGR</name>
<keyword evidence="8" id="KW-0175">Coiled coil</keyword>
<dbReference type="SUPFAM" id="SSF53098">
    <property type="entry name" value="Ribonuclease H-like"/>
    <property type="match status" value="1"/>
</dbReference>
<dbReference type="GO" id="GO:0016787">
    <property type="term" value="F:hydrolase activity"/>
    <property type="evidence" value="ECO:0007669"/>
    <property type="project" value="UniProtKB-KW"/>
</dbReference>
<dbReference type="Gene3D" id="3.10.10.10">
    <property type="entry name" value="HIV Type 1 Reverse Transcriptase, subunit A, domain 1"/>
    <property type="match status" value="1"/>
</dbReference>
<keyword evidence="2" id="KW-0548">Nucleotidyltransferase</keyword>
<keyword evidence="1" id="KW-0808">Transferase</keyword>
<dbReference type="GO" id="GO:0003676">
    <property type="term" value="F:nucleic acid binding"/>
    <property type="evidence" value="ECO:0007669"/>
    <property type="project" value="InterPro"/>
</dbReference>
<sequence>MADEAGRNHVNADERETADVAVLGQQVGWYQSLGTRLGLSMADEAGRNHVNADERETADVAALGQQVGQVEQTLHEILIRLNALGLRDRGDADDGRAERVAPSAPQRLPRRMQLKVDISVFNGCLSIEEFLDWLSEVERFFEFTEVPEEKRVKLVAYRLKGGASAWWDRMYLDGLKPVLRDKIGVQMVTTIDQAWSLAIKAELLSQERGSTFRKNFADSTQSQNDKGGTFFRGSTSKSEQGMKDKVAGRQAAPVSDSVRNSNSFKQQSDLKCYKCNQPGHRSSDCPRRKTLAIVEAEDDVEDVLCDPDDEQDMGVYDEDDYSQALVIRKLMLASKQEDESQRNKLFRTRCLIKSRPFIVIIDSCSQENIIGKAVVEKLKLPVEKHPNPYFIGWTIAVGEIRVNERCKAPFSIGRYRDQVYCDVVDMEACHLLFRRPWQYDNNAKHLGRDNTYQLVKEWVRYTLLPMSKKSSPKADVNGDSTVFLIESHSEREMDAEFKESGEMHILIVKELPTTQQEEKIPEEEKIEELLRKEHIRESLSPCTVPALLVPKDGSWRMCVDSRAINKITVGYKFPIPRLDDMLDQLHGLAMFSKINLRSGYHQIRIQLGDEWKTAFKTRDGLYEWLVMPFGLSNALSTFIRLMNQGKEAEESFELIKEKLCSAPVLALPSFDKLFEVECDASGVGVGAVLSQEKRPVAFFSEKLNDTRRKWSTYDNEFYAVFRSLKHWEHYLIGKEFILYSDHQALKYLSTQKRLTSDKHARWSAFIHKFPFKLVHKSGVNNRVVDALNCRAALLVEMRAELVEFEELKSEYAQDEDFVATWSKLERHEAADRDSRFLSHFWLTLWRMFDATLKFSSTAHPQTDGQTKSMNRTLGNMISAVHSAMGRSLFSIVYQKVPRHAVDLLKLPKGAHSSAAAESLAEHIQETRVKVKEKLEEANAKYKKATDQHRREKLFSEGDMVMVFLRKERLPIGNYNKLNPKKYGPYKVLKKINDNAYVIDLPTSMNISRTFNVADIFPYFDSQEPLYPELPSSRSSFS</sequence>
<protein>
    <recommendedName>
        <fullName evidence="10">CCHC-type domain-containing protein</fullName>
    </recommendedName>
</protein>
<dbReference type="CDD" id="cd01647">
    <property type="entry name" value="RT_LTR"/>
    <property type="match status" value="1"/>
</dbReference>
<dbReference type="SUPFAM" id="SSF57756">
    <property type="entry name" value="Retrovirus zinc finger-like domains"/>
    <property type="match status" value="1"/>
</dbReference>
<evidence type="ECO:0000256" key="8">
    <source>
        <dbReference type="SAM" id="Coils"/>
    </source>
</evidence>
<keyword evidence="4" id="KW-0255">Endonuclease</keyword>
<evidence type="ECO:0000256" key="3">
    <source>
        <dbReference type="ARBA" id="ARBA00022722"/>
    </source>
</evidence>
<dbReference type="InterPro" id="IPR001878">
    <property type="entry name" value="Znf_CCHC"/>
</dbReference>
<dbReference type="GO" id="GO:0003964">
    <property type="term" value="F:RNA-directed DNA polymerase activity"/>
    <property type="evidence" value="ECO:0007669"/>
    <property type="project" value="UniProtKB-KW"/>
</dbReference>
<evidence type="ECO:0000256" key="4">
    <source>
        <dbReference type="ARBA" id="ARBA00022759"/>
    </source>
</evidence>
<evidence type="ECO:0000259" key="10">
    <source>
        <dbReference type="PROSITE" id="PS50158"/>
    </source>
</evidence>
<feature type="coiled-coil region" evidence="8">
    <location>
        <begin position="916"/>
        <end position="951"/>
    </location>
</feature>
<dbReference type="InterPro" id="IPR000477">
    <property type="entry name" value="RT_dom"/>
</dbReference>
<dbReference type="EMBL" id="PGOL01000657">
    <property type="protein sequence ID" value="PKI66846.1"/>
    <property type="molecule type" value="Genomic_DNA"/>
</dbReference>
<feature type="region of interest" description="Disordered" evidence="9">
    <location>
        <begin position="215"/>
        <end position="263"/>
    </location>
</feature>
<dbReference type="AlphaFoldDB" id="A0A2I0KG96"/>
<organism evidence="11 12">
    <name type="scientific">Punica granatum</name>
    <name type="common">Pomegranate</name>
    <dbReference type="NCBI Taxonomy" id="22663"/>
    <lineage>
        <taxon>Eukaryota</taxon>
        <taxon>Viridiplantae</taxon>
        <taxon>Streptophyta</taxon>
        <taxon>Embryophyta</taxon>
        <taxon>Tracheophyta</taxon>
        <taxon>Spermatophyta</taxon>
        <taxon>Magnoliopsida</taxon>
        <taxon>eudicotyledons</taxon>
        <taxon>Gunneridae</taxon>
        <taxon>Pentapetalae</taxon>
        <taxon>rosids</taxon>
        <taxon>malvids</taxon>
        <taxon>Myrtales</taxon>
        <taxon>Lythraceae</taxon>
        <taxon>Punica</taxon>
    </lineage>
</organism>
<dbReference type="InterPro" id="IPR036397">
    <property type="entry name" value="RNaseH_sf"/>
</dbReference>
<evidence type="ECO:0000256" key="7">
    <source>
        <dbReference type="PROSITE-ProRule" id="PRU00047"/>
    </source>
</evidence>
<dbReference type="InterPro" id="IPR056924">
    <property type="entry name" value="SH3_Tf2-1"/>
</dbReference>
<dbReference type="GO" id="GO:0008270">
    <property type="term" value="F:zinc ion binding"/>
    <property type="evidence" value="ECO:0007669"/>
    <property type="project" value="UniProtKB-KW"/>
</dbReference>
<dbReference type="PANTHER" id="PTHR35046:SF18">
    <property type="entry name" value="RNA-DIRECTED DNA POLYMERASE"/>
    <property type="match status" value="1"/>
</dbReference>
<dbReference type="InterPro" id="IPR041373">
    <property type="entry name" value="RT_RNaseH"/>
</dbReference>
<dbReference type="InterPro" id="IPR043502">
    <property type="entry name" value="DNA/RNA_pol_sf"/>
</dbReference>
<dbReference type="Proteomes" id="UP000233551">
    <property type="component" value="Unassembled WGS sequence"/>
</dbReference>
<feature type="domain" description="CCHC-type" evidence="10">
    <location>
        <begin position="271"/>
        <end position="287"/>
    </location>
</feature>
<dbReference type="InterPro" id="IPR012337">
    <property type="entry name" value="RNaseH-like_sf"/>
</dbReference>
<keyword evidence="7" id="KW-0862">Zinc</keyword>
<comment type="caution">
    <text evidence="11">The sequence shown here is derived from an EMBL/GenBank/DDBJ whole genome shotgun (WGS) entry which is preliminary data.</text>
</comment>
<dbReference type="Gene3D" id="3.30.420.10">
    <property type="entry name" value="Ribonuclease H-like superfamily/Ribonuclease H"/>
    <property type="match status" value="1"/>
</dbReference>
<dbReference type="CDD" id="cd00303">
    <property type="entry name" value="retropepsin_like"/>
    <property type="match status" value="1"/>
</dbReference>
<dbReference type="Pfam" id="PF00098">
    <property type="entry name" value="zf-CCHC"/>
    <property type="match status" value="1"/>
</dbReference>
<dbReference type="Pfam" id="PF17917">
    <property type="entry name" value="RT_RNaseH"/>
    <property type="match status" value="1"/>
</dbReference>
<dbReference type="Gene3D" id="4.10.60.10">
    <property type="entry name" value="Zinc finger, CCHC-type"/>
    <property type="match status" value="1"/>
</dbReference>
<evidence type="ECO:0000256" key="6">
    <source>
        <dbReference type="ARBA" id="ARBA00022918"/>
    </source>
</evidence>